<feature type="transmembrane region" description="Helical" evidence="1">
    <location>
        <begin position="28"/>
        <end position="46"/>
    </location>
</feature>
<evidence type="ECO:0000313" key="2">
    <source>
        <dbReference type="EMBL" id="VDG27352.1"/>
    </source>
</evidence>
<name>A0A660DW93_9LACO</name>
<evidence type="ECO:0008006" key="4">
    <source>
        <dbReference type="Google" id="ProtNLM"/>
    </source>
</evidence>
<dbReference type="EMBL" id="UYIG01000013">
    <property type="protein sequence ID" value="VDG27352.1"/>
    <property type="molecule type" value="Genomic_DNA"/>
</dbReference>
<keyword evidence="1" id="KW-0812">Transmembrane</keyword>
<evidence type="ECO:0000313" key="3">
    <source>
        <dbReference type="Proteomes" id="UP000289996"/>
    </source>
</evidence>
<sequence>MILILLILFVFIFSWLMIFVPQGLNRSIGNTISFIVIAGCLIAIVLNDNYHWGMHQVTTTKTETLLPLKNQQTALGVKKLGTGSEKVVVYRTSVEPKKIQHTSATLTTTASLKTGTPATVKTVTTRWRYQGHWSEVFFGLGQKDGQLSKRHYTFTMPKTWRAITITTTK</sequence>
<protein>
    <recommendedName>
        <fullName evidence="4">DUF4811 domain-containing protein</fullName>
    </recommendedName>
</protein>
<dbReference type="OrthoDB" id="2320814at2"/>
<dbReference type="Pfam" id="PF16069">
    <property type="entry name" value="DUF4811"/>
    <property type="match status" value="1"/>
</dbReference>
<accession>A0A660DW93</accession>
<keyword evidence="3" id="KW-1185">Reference proteome</keyword>
<organism evidence="2 3">
    <name type="scientific">Lactiplantibacillus mudanjiangensis</name>
    <dbReference type="NCBI Taxonomy" id="1296538"/>
    <lineage>
        <taxon>Bacteria</taxon>
        <taxon>Bacillati</taxon>
        <taxon>Bacillota</taxon>
        <taxon>Bacilli</taxon>
        <taxon>Lactobacillales</taxon>
        <taxon>Lactobacillaceae</taxon>
        <taxon>Lactiplantibacillus</taxon>
    </lineage>
</organism>
<keyword evidence="1" id="KW-0472">Membrane</keyword>
<dbReference type="InterPro" id="IPR032083">
    <property type="entry name" value="DUF4811"/>
</dbReference>
<dbReference type="Proteomes" id="UP000289996">
    <property type="component" value="Unassembled WGS sequence"/>
</dbReference>
<gene>
    <name evidence="2" type="ORF">MUDAN_MDHGFNIF_02241</name>
</gene>
<keyword evidence="1" id="KW-1133">Transmembrane helix</keyword>
<dbReference type="RefSeq" id="WP_130851368.1">
    <property type="nucleotide sequence ID" value="NZ_UYIG01000013.1"/>
</dbReference>
<evidence type="ECO:0000256" key="1">
    <source>
        <dbReference type="SAM" id="Phobius"/>
    </source>
</evidence>
<reference evidence="2 3" key="1">
    <citation type="submission" date="2018-11" db="EMBL/GenBank/DDBJ databases">
        <authorList>
            <person name="Wuyts S."/>
        </authorList>
    </citation>
    <scope>NUCLEOTIDE SEQUENCE [LARGE SCALE GENOMIC DNA]</scope>
    <source>
        <strain evidence="2">Lactobacillus mudanjiangensis AMBF249</strain>
    </source>
</reference>
<dbReference type="AlphaFoldDB" id="A0A660DW93"/>
<proteinExistence type="predicted"/>